<organism evidence="1">
    <name type="scientific">viral metagenome</name>
    <dbReference type="NCBI Taxonomy" id="1070528"/>
    <lineage>
        <taxon>unclassified sequences</taxon>
        <taxon>metagenomes</taxon>
        <taxon>organismal metagenomes</taxon>
    </lineage>
</organism>
<accession>A0A6M3J934</accession>
<proteinExistence type="predicted"/>
<dbReference type="AlphaFoldDB" id="A0A6M3J934"/>
<dbReference type="PROSITE" id="PS50889">
    <property type="entry name" value="S4"/>
    <property type="match status" value="1"/>
</dbReference>
<protein>
    <submittedName>
        <fullName evidence="1">Putative phosphotransferase enzyme family protein</fullName>
    </submittedName>
</protein>
<dbReference type="InterPro" id="IPR011009">
    <property type="entry name" value="Kinase-like_dom_sf"/>
</dbReference>
<dbReference type="SUPFAM" id="SSF56112">
    <property type="entry name" value="Protein kinase-like (PK-like)"/>
    <property type="match status" value="1"/>
</dbReference>
<dbReference type="GO" id="GO:0016740">
    <property type="term" value="F:transferase activity"/>
    <property type="evidence" value="ECO:0007669"/>
    <property type="project" value="UniProtKB-KW"/>
</dbReference>
<keyword evidence="1" id="KW-0808">Transferase</keyword>
<gene>
    <name evidence="1" type="ORF">MM415B00358_0036</name>
</gene>
<name>A0A6M3J934_9ZZZZ</name>
<evidence type="ECO:0000313" key="1">
    <source>
        <dbReference type="EMBL" id="QJA66274.1"/>
    </source>
</evidence>
<reference evidence="1" key="1">
    <citation type="submission" date="2020-03" db="EMBL/GenBank/DDBJ databases">
        <title>The deep terrestrial virosphere.</title>
        <authorList>
            <person name="Holmfeldt K."/>
            <person name="Nilsson E."/>
            <person name="Simone D."/>
            <person name="Lopez-Fernandez M."/>
            <person name="Wu X."/>
            <person name="de Brujin I."/>
            <person name="Lundin D."/>
            <person name="Andersson A."/>
            <person name="Bertilsson S."/>
            <person name="Dopson M."/>
        </authorList>
    </citation>
    <scope>NUCLEOTIDE SEQUENCE</scope>
    <source>
        <strain evidence="1">MM415B00358</strain>
    </source>
</reference>
<dbReference type="EMBL" id="MT141552">
    <property type="protein sequence ID" value="QJA66274.1"/>
    <property type="molecule type" value="Genomic_DNA"/>
</dbReference>
<sequence length="414" mass="49274">MMKASLRKYDYVMKTRTDYLPPMTIPEMMKEDKIIVDGCANWYRRYPDRFDILWQGSLNDIFCFATTEQFLKLWDFEDILKSVWTGIPETTLFRAAMKRFLGDDMQSPRRNENFLKKYFVWDENDTKQSFHVMRRRHSLPKPDEATYFKGDEVIKYFVDKKRVSGKVERAKLLEGFVPPVRKVSDNFFTYKYVEGDLLSDCDSITFARFLEFMKSFWQPIEVKDFPWTCLEFYQNKTFQRLDLMREKVNIHTCVINGVEVPPIYVATEKLGWNWLSEGKAVRFHGDPQLENVIVTPEGFSLIDWREDFGGVKEYGDIYYDLAKIYHALIVNGEVIRSGGYSITEGDTVEYTLETKENLREFKEMMERFILDNGYDLKKVKTLSALIYLNSAPLHEEPYNRFLYYFGRKMLREVR</sequence>